<feature type="region of interest" description="Disordered" evidence="1">
    <location>
        <begin position="147"/>
        <end position="167"/>
    </location>
</feature>
<sequence>MRAVQHVDPSPVRGWLSSSRQRSEDGLVSQAQLSDSLSPDPAAALISGDQKRIHWDHLSTEGKAYTQEHKQSPAPRPPRGADSRSGNQTKALKCTSDNKCPNRGNNRHSFQVTHVEQEVPRGSLMCSGSPCSRPAVWSRAELITGGVSAQPPTPCTRGDGLQDEEPLATEDMVLLPAPR</sequence>
<dbReference type="AlphaFoldDB" id="A0A4Z2F4W5"/>
<evidence type="ECO:0000256" key="1">
    <source>
        <dbReference type="SAM" id="MobiDB-lite"/>
    </source>
</evidence>
<name>A0A4Z2F4W5_9TELE</name>
<feature type="compositionally biased region" description="Basic and acidic residues" evidence="1">
    <location>
        <begin position="49"/>
        <end position="71"/>
    </location>
</feature>
<organism evidence="2 3">
    <name type="scientific">Liparis tanakae</name>
    <name type="common">Tanaka's snailfish</name>
    <dbReference type="NCBI Taxonomy" id="230148"/>
    <lineage>
        <taxon>Eukaryota</taxon>
        <taxon>Metazoa</taxon>
        <taxon>Chordata</taxon>
        <taxon>Craniata</taxon>
        <taxon>Vertebrata</taxon>
        <taxon>Euteleostomi</taxon>
        <taxon>Actinopterygii</taxon>
        <taxon>Neopterygii</taxon>
        <taxon>Teleostei</taxon>
        <taxon>Neoteleostei</taxon>
        <taxon>Acanthomorphata</taxon>
        <taxon>Eupercaria</taxon>
        <taxon>Perciformes</taxon>
        <taxon>Cottioidei</taxon>
        <taxon>Cottales</taxon>
        <taxon>Liparidae</taxon>
        <taxon>Liparis</taxon>
    </lineage>
</organism>
<accession>A0A4Z2F4W5</accession>
<feature type="compositionally biased region" description="Polar residues" evidence="1">
    <location>
        <begin position="84"/>
        <end position="106"/>
    </location>
</feature>
<evidence type="ECO:0000313" key="3">
    <source>
        <dbReference type="Proteomes" id="UP000314294"/>
    </source>
</evidence>
<dbReference type="EMBL" id="SRLO01001682">
    <property type="protein sequence ID" value="TNN35943.1"/>
    <property type="molecule type" value="Genomic_DNA"/>
</dbReference>
<keyword evidence="3" id="KW-1185">Reference proteome</keyword>
<comment type="caution">
    <text evidence="2">The sequence shown here is derived from an EMBL/GenBank/DDBJ whole genome shotgun (WGS) entry which is preliminary data.</text>
</comment>
<evidence type="ECO:0000313" key="2">
    <source>
        <dbReference type="EMBL" id="TNN35943.1"/>
    </source>
</evidence>
<protein>
    <submittedName>
        <fullName evidence="2">Uncharacterized protein</fullName>
    </submittedName>
</protein>
<feature type="region of interest" description="Disordered" evidence="1">
    <location>
        <begin position="1"/>
        <end position="106"/>
    </location>
</feature>
<proteinExistence type="predicted"/>
<gene>
    <name evidence="2" type="ORF">EYF80_053898</name>
</gene>
<dbReference type="Proteomes" id="UP000314294">
    <property type="component" value="Unassembled WGS sequence"/>
</dbReference>
<reference evidence="2 3" key="1">
    <citation type="submission" date="2019-03" db="EMBL/GenBank/DDBJ databases">
        <title>First draft genome of Liparis tanakae, snailfish: a comprehensive survey of snailfish specific genes.</title>
        <authorList>
            <person name="Kim W."/>
            <person name="Song I."/>
            <person name="Jeong J.-H."/>
            <person name="Kim D."/>
            <person name="Kim S."/>
            <person name="Ryu S."/>
            <person name="Song J.Y."/>
            <person name="Lee S.K."/>
        </authorList>
    </citation>
    <scope>NUCLEOTIDE SEQUENCE [LARGE SCALE GENOMIC DNA]</scope>
    <source>
        <tissue evidence="2">Muscle</tissue>
    </source>
</reference>